<evidence type="ECO:0000313" key="3">
    <source>
        <dbReference type="Proteomes" id="UP000055611"/>
    </source>
</evidence>
<reference evidence="2 4" key="2">
    <citation type="submission" date="2019-03" db="EMBL/GenBank/DDBJ databases">
        <title>Genomic Encyclopedia of Type Strains, Phase IV (KMG-IV): sequencing the most valuable type-strain genomes for metagenomic binning, comparative biology and taxonomic classification.</title>
        <authorList>
            <person name="Goeker M."/>
        </authorList>
    </citation>
    <scope>NUCLEOTIDE SEQUENCE [LARGE SCALE GENOMIC DNA]</scope>
    <source>
        <strain evidence="2 4">DSM 101483</strain>
    </source>
</reference>
<reference evidence="1 3" key="1">
    <citation type="journal article" date="2016" name="Front. Microbiol.">
        <title>Genome Sequence of the Piezophilic, Mesophilic Sulfate-Reducing Bacterium Desulfovibrio indicus J2T.</title>
        <authorList>
            <person name="Cao J."/>
            <person name="Maignien L."/>
            <person name="Shao Z."/>
            <person name="Alain K."/>
            <person name="Jebbar M."/>
        </authorList>
    </citation>
    <scope>NUCLEOTIDE SEQUENCE [LARGE SCALE GENOMIC DNA]</scope>
    <source>
        <strain evidence="1 3">J2</strain>
    </source>
</reference>
<dbReference type="EMBL" id="CP014206">
    <property type="protein sequence ID" value="AMK10815.1"/>
    <property type="molecule type" value="Genomic_DNA"/>
</dbReference>
<keyword evidence="3" id="KW-1185">Reference proteome</keyword>
<dbReference type="EMBL" id="SOBK01000001">
    <property type="protein sequence ID" value="TDT91807.1"/>
    <property type="molecule type" value="Genomic_DNA"/>
</dbReference>
<dbReference type="AlphaFoldDB" id="A0A126QN04"/>
<accession>A0A126QN04</accession>
<dbReference type="OrthoDB" id="5464554at2"/>
<evidence type="ECO:0000313" key="2">
    <source>
        <dbReference type="EMBL" id="TDT91807.1"/>
    </source>
</evidence>
<dbReference type="Proteomes" id="UP000055611">
    <property type="component" value="Chromosome"/>
</dbReference>
<gene>
    <name evidence="1" type="ORF">AWY79_06700</name>
    <name evidence="2" type="ORF">EDC59_101209</name>
</gene>
<organism evidence="2 4">
    <name type="scientific">Pseudodesulfovibrio indicus</name>
    <dbReference type="NCBI Taxonomy" id="1716143"/>
    <lineage>
        <taxon>Bacteria</taxon>
        <taxon>Pseudomonadati</taxon>
        <taxon>Thermodesulfobacteriota</taxon>
        <taxon>Desulfovibrionia</taxon>
        <taxon>Desulfovibrionales</taxon>
        <taxon>Desulfovibrionaceae</taxon>
    </lineage>
</organism>
<protein>
    <submittedName>
        <fullName evidence="2">Uncharacterized protein</fullName>
    </submittedName>
</protein>
<evidence type="ECO:0000313" key="1">
    <source>
        <dbReference type="EMBL" id="AMK10815.1"/>
    </source>
</evidence>
<evidence type="ECO:0000313" key="4">
    <source>
        <dbReference type="Proteomes" id="UP000295506"/>
    </source>
</evidence>
<dbReference type="KEGG" id="dej:AWY79_06700"/>
<dbReference type="RefSeq" id="WP_066801844.1">
    <property type="nucleotide sequence ID" value="NZ_CP014206.1"/>
</dbReference>
<name>A0A126QN04_9BACT</name>
<sequence>MIDPVSAYSPASSVEPQFKAVPKAERLPSSSGPAVVVGISEETMTRFKADMAVGEMVRQAERDKADSAAPSPWKLPSGLTHAERTLKNGHTEIIDIDGGTLTVREYDGDRLVKSVDGTMADGRAVLDTTYYDESGKASQTIHAELATLETRNGWSGAVMTRSVQWFEDGRTVRTMGDEMYLRTRNDGPASVAGNEWGRMTGEMKNDSDSLVRMLTSEEHSLGYHADIQEYYDNGQLSRSMIIGQTGEYAQVSNRHGFEVEGMGEMSTNELSHDTGLEVRIWEYDRDGEMIREATVIDNQKDGTGSEDGKQTQTADVSWYKDGEKVKHGKGSLVLEEVATAGLMKRPGILDLLGLKPDEYLSPEPQEADELLGRKALDSSAQADFFLEGAGRAAAKGWYGSAADMGEYGHRGQPFAVDWTTELYEDGEVVMRKRDSQRAVSAPYRGVDERLPFRTVGGLSDGDRPVVLESAEHETTLLENGKTVAREAMSSREIIQPSEEGPDTLMTLAHYERLNDDGNDGVNVIFKGGLELADPDARAALRSMGDEVDLTMTEVHHMYRDLRGDTASAGPDSILRYEPLDG</sequence>
<dbReference type="Proteomes" id="UP000295506">
    <property type="component" value="Unassembled WGS sequence"/>
</dbReference>
<proteinExistence type="predicted"/>